<gene>
    <name evidence="2" type="ORF">ECPE_LOCUS15956</name>
</gene>
<evidence type="ECO:0000313" key="2">
    <source>
        <dbReference type="EMBL" id="VDP93228.1"/>
    </source>
</evidence>
<name>A0A183B9S1_9TREM</name>
<dbReference type="WBParaSite" id="ECPE_0001599601-mRNA-1">
    <property type="protein sequence ID" value="ECPE_0001599601-mRNA-1"/>
    <property type="gene ID" value="ECPE_0001599601"/>
</dbReference>
<dbReference type="Proteomes" id="UP000272942">
    <property type="component" value="Unassembled WGS sequence"/>
</dbReference>
<organism evidence="4">
    <name type="scientific">Echinostoma caproni</name>
    <dbReference type="NCBI Taxonomy" id="27848"/>
    <lineage>
        <taxon>Eukaryota</taxon>
        <taxon>Metazoa</taxon>
        <taxon>Spiralia</taxon>
        <taxon>Lophotrochozoa</taxon>
        <taxon>Platyhelminthes</taxon>
        <taxon>Trematoda</taxon>
        <taxon>Digenea</taxon>
        <taxon>Plagiorchiida</taxon>
        <taxon>Echinostomata</taxon>
        <taxon>Echinostomatoidea</taxon>
        <taxon>Echinostomatidae</taxon>
        <taxon>Echinostoma</taxon>
    </lineage>
</organism>
<sequence>MLDFLHRFLAENPTSKATDTEQIVADEVSEPADEVERTEPIVVLNEPEDVNGTSESDEAVRPTETDTEQIIADEVSEPADEVERTEPIVVSLRCAYVFTYARR</sequence>
<accession>A0A183B9S1</accession>
<dbReference type="AlphaFoldDB" id="A0A183B9S1"/>
<protein>
    <submittedName>
        <fullName evidence="4">Signal recognition particle-docking protein FtsY</fullName>
    </submittedName>
</protein>
<evidence type="ECO:0000313" key="4">
    <source>
        <dbReference type="WBParaSite" id="ECPE_0001599601-mRNA-1"/>
    </source>
</evidence>
<evidence type="ECO:0000313" key="3">
    <source>
        <dbReference type="Proteomes" id="UP000272942"/>
    </source>
</evidence>
<dbReference type="EMBL" id="UZAN01062430">
    <property type="protein sequence ID" value="VDP93228.1"/>
    <property type="molecule type" value="Genomic_DNA"/>
</dbReference>
<evidence type="ECO:0000256" key="1">
    <source>
        <dbReference type="SAM" id="MobiDB-lite"/>
    </source>
</evidence>
<proteinExistence type="predicted"/>
<keyword evidence="3" id="KW-1185">Reference proteome</keyword>
<feature type="region of interest" description="Disordered" evidence="1">
    <location>
        <begin position="48"/>
        <end position="67"/>
    </location>
</feature>
<reference evidence="2 3" key="2">
    <citation type="submission" date="2018-11" db="EMBL/GenBank/DDBJ databases">
        <authorList>
            <consortium name="Pathogen Informatics"/>
        </authorList>
    </citation>
    <scope>NUCLEOTIDE SEQUENCE [LARGE SCALE GENOMIC DNA]</scope>
    <source>
        <strain evidence="2 3">Egypt</strain>
    </source>
</reference>
<reference evidence="4" key="1">
    <citation type="submission" date="2016-06" db="UniProtKB">
        <authorList>
            <consortium name="WormBaseParasite"/>
        </authorList>
    </citation>
    <scope>IDENTIFICATION</scope>
</reference>